<evidence type="ECO:0000256" key="2">
    <source>
        <dbReference type="ARBA" id="ARBA00022670"/>
    </source>
</evidence>
<evidence type="ECO:0000256" key="3">
    <source>
        <dbReference type="ARBA" id="ARBA00022723"/>
    </source>
</evidence>
<dbReference type="Proteomes" id="UP000199589">
    <property type="component" value="Unassembled WGS sequence"/>
</dbReference>
<evidence type="ECO:0000313" key="9">
    <source>
        <dbReference type="EMBL" id="SFK63411.1"/>
    </source>
</evidence>
<sequence>MVPSIIYDHTNSYNAQFKSSYVDIPELTGQALYEMIDYNNRLDEETYIMPILYQTAKKVYDAQQIALQNGESLIVYETFRPRDVQLLVNEALADLAESNDVVKAGITKEPWSMTWFINTNVSNHQRGVAIDLSLVRVDELSERIVGDYHVPKVLDYTPYEMQTPLHELSINSAMFTKPIASKDQEGWKKMEVSSAVTEPALRLQEYMTEAGFTPLASEWWHFNDVDALNSIGEKAGTGKFRITQSLNRPPKWEEVRTITTE</sequence>
<keyword evidence="2" id="KW-0645">Protease</keyword>
<dbReference type="InterPro" id="IPR009045">
    <property type="entry name" value="Zn_M74/Hedgehog-like"/>
</dbReference>
<keyword evidence="7" id="KW-0482">Metalloprotease</keyword>
<dbReference type="AlphaFoldDB" id="A0A1I4B5W5"/>
<dbReference type="EMBL" id="FOSJ01000061">
    <property type="protein sequence ID" value="SFK63411.1"/>
    <property type="molecule type" value="Genomic_DNA"/>
</dbReference>
<evidence type="ECO:0000256" key="7">
    <source>
        <dbReference type="ARBA" id="ARBA00023049"/>
    </source>
</evidence>
<dbReference type="Pfam" id="PF01427">
    <property type="entry name" value="Peptidase_M15"/>
    <property type="match status" value="1"/>
</dbReference>
<evidence type="ECO:0000313" key="10">
    <source>
        <dbReference type="Proteomes" id="UP000199589"/>
    </source>
</evidence>
<keyword evidence="10" id="KW-1185">Reference proteome</keyword>
<dbReference type="GO" id="GO:0008237">
    <property type="term" value="F:metallopeptidase activity"/>
    <property type="evidence" value="ECO:0007669"/>
    <property type="project" value="UniProtKB-KW"/>
</dbReference>
<dbReference type="RefSeq" id="WP_245750969.1">
    <property type="nucleotide sequence ID" value="NZ_FOSJ01000061.1"/>
</dbReference>
<evidence type="ECO:0000256" key="6">
    <source>
        <dbReference type="ARBA" id="ARBA00022997"/>
    </source>
</evidence>
<keyword evidence="6" id="KW-0224">Dipeptidase</keyword>
<keyword evidence="4" id="KW-0378">Hydrolase</keyword>
<dbReference type="SUPFAM" id="SSF55166">
    <property type="entry name" value="Hedgehog/DD-peptidase"/>
    <property type="match status" value="1"/>
</dbReference>
<dbReference type="GO" id="GO:0046872">
    <property type="term" value="F:metal ion binding"/>
    <property type="evidence" value="ECO:0007669"/>
    <property type="project" value="UniProtKB-KW"/>
</dbReference>
<dbReference type="PANTHER" id="PTHR43126">
    <property type="entry name" value="D-ALANYL-D-ALANINE DIPEPTIDASE"/>
    <property type="match status" value="1"/>
</dbReference>
<dbReference type="InterPro" id="IPR000755">
    <property type="entry name" value="A_A_dipeptidase"/>
</dbReference>
<evidence type="ECO:0000256" key="4">
    <source>
        <dbReference type="ARBA" id="ARBA00022801"/>
    </source>
</evidence>
<dbReference type="GO" id="GO:0160237">
    <property type="term" value="F:D-Ala-D-Ala dipeptidase activity"/>
    <property type="evidence" value="ECO:0007669"/>
    <property type="project" value="UniProtKB-EC"/>
</dbReference>
<gene>
    <name evidence="9" type="ORF">SAMN04488569_106110</name>
</gene>
<evidence type="ECO:0000256" key="1">
    <source>
        <dbReference type="ARBA" id="ARBA00001362"/>
    </source>
</evidence>
<dbReference type="PANTHER" id="PTHR43126:SF1">
    <property type="entry name" value="D-ALANYL-D-ALANINE DIPEPTIDASE"/>
    <property type="match status" value="1"/>
</dbReference>
<dbReference type="GO" id="GO:0071555">
    <property type="term" value="P:cell wall organization"/>
    <property type="evidence" value="ECO:0007669"/>
    <property type="project" value="UniProtKB-KW"/>
</dbReference>
<evidence type="ECO:0000256" key="5">
    <source>
        <dbReference type="ARBA" id="ARBA00022833"/>
    </source>
</evidence>
<proteinExistence type="predicted"/>
<comment type="catalytic activity">
    <reaction evidence="1">
        <text>D-alanyl-D-alanine + H2O = 2 D-alanine</text>
        <dbReference type="Rhea" id="RHEA:20661"/>
        <dbReference type="ChEBI" id="CHEBI:15377"/>
        <dbReference type="ChEBI" id="CHEBI:57416"/>
        <dbReference type="ChEBI" id="CHEBI:57822"/>
        <dbReference type="EC" id="3.4.13.22"/>
    </reaction>
</comment>
<protein>
    <submittedName>
        <fullName evidence="9">D-ala-D-ala dipeptidase</fullName>
    </submittedName>
</protein>
<accession>A0A1I4B5W5</accession>
<evidence type="ECO:0000256" key="8">
    <source>
        <dbReference type="ARBA" id="ARBA00023316"/>
    </source>
</evidence>
<keyword evidence="5" id="KW-0862">Zinc</keyword>
<reference evidence="10" key="1">
    <citation type="submission" date="2016-10" db="EMBL/GenBank/DDBJ databases">
        <authorList>
            <person name="Varghese N."/>
            <person name="Submissions S."/>
        </authorList>
    </citation>
    <scope>NUCLEOTIDE SEQUENCE [LARGE SCALE GENOMIC DNA]</scope>
    <source>
        <strain evidence="10">DSM 16108</strain>
    </source>
</reference>
<dbReference type="STRING" id="258723.GCA_900169305_01773"/>
<name>A0A1I4B5W5_9LACT</name>
<dbReference type="Gene3D" id="3.30.1380.10">
    <property type="match status" value="1"/>
</dbReference>
<keyword evidence="3" id="KW-0479">Metal-binding</keyword>
<organism evidence="9 10">
    <name type="scientific">Marinilactibacillus piezotolerans</name>
    <dbReference type="NCBI Taxonomy" id="258723"/>
    <lineage>
        <taxon>Bacteria</taxon>
        <taxon>Bacillati</taxon>
        <taxon>Bacillota</taxon>
        <taxon>Bacilli</taxon>
        <taxon>Lactobacillales</taxon>
        <taxon>Carnobacteriaceae</taxon>
        <taxon>Marinilactibacillus</taxon>
    </lineage>
</organism>
<keyword evidence="8" id="KW-0961">Cell wall biogenesis/degradation</keyword>
<dbReference type="GO" id="GO:0006508">
    <property type="term" value="P:proteolysis"/>
    <property type="evidence" value="ECO:0007669"/>
    <property type="project" value="UniProtKB-KW"/>
</dbReference>